<dbReference type="Gene3D" id="3.40.50.1820">
    <property type="entry name" value="alpha/beta hydrolase"/>
    <property type="match status" value="1"/>
</dbReference>
<gene>
    <name evidence="3" type="ORF">H1R19_15330</name>
</gene>
<dbReference type="AlphaFoldDB" id="A0A7D7R0K4"/>
<dbReference type="Proteomes" id="UP000515663">
    <property type="component" value="Chromosome"/>
</dbReference>
<reference evidence="4" key="1">
    <citation type="submission" date="2020-07" db="EMBL/GenBank/DDBJ databases">
        <title>novel species isolated from the respiratory tract of Marmot.</title>
        <authorList>
            <person name="Zhang G."/>
        </authorList>
    </citation>
    <scope>NUCLEOTIDE SEQUENCE [LARGE SCALE GENOMIC DNA]</scope>
    <source>
        <strain evidence="4">686</strain>
    </source>
</reference>
<dbReference type="Pfam" id="PF20434">
    <property type="entry name" value="BD-FAE"/>
    <property type="match status" value="1"/>
</dbReference>
<proteinExistence type="predicted"/>
<organism evidence="3 4">
    <name type="scientific">Gordonia jinghuaiqii</name>
    <dbReference type="NCBI Taxonomy" id="2758710"/>
    <lineage>
        <taxon>Bacteria</taxon>
        <taxon>Bacillati</taxon>
        <taxon>Actinomycetota</taxon>
        <taxon>Actinomycetes</taxon>
        <taxon>Mycobacteriales</taxon>
        <taxon>Gordoniaceae</taxon>
        <taxon>Gordonia</taxon>
    </lineage>
</organism>
<sequence>MSAVPRCAVRRTKIEYGCEPSQFGHLYQPRDSLDEESPARIVVLIHGGSWSVEYGSTIQTAVARMLAERGAVVWNIEYRRVGEAGGGWPNTGRDVVDAIRALDGPVREALPARGVDFSSTAVVGHSAGGQLAVWAVGKLGARTESTTITTVVAQAAVLDTVGAANSESLQRFIGRPYSEAPRAYQDASPMLAPVFDAHVVAIHGDDDDLIPVESSRRYVDDAASRGQSAELIVVPGEGHQAFVDLRSGCVRQTVRVLGI</sequence>
<dbReference type="SUPFAM" id="SSF53474">
    <property type="entry name" value="alpha/beta-Hydrolases"/>
    <property type="match status" value="1"/>
</dbReference>
<accession>A0A7D7R0K4</accession>
<dbReference type="InterPro" id="IPR029058">
    <property type="entry name" value="AB_hydrolase_fold"/>
</dbReference>
<keyword evidence="4" id="KW-1185">Reference proteome</keyword>
<feature type="domain" description="BD-FAE-like" evidence="2">
    <location>
        <begin position="35"/>
        <end position="217"/>
    </location>
</feature>
<dbReference type="KEGG" id="gji:H1R19_15330"/>
<protein>
    <submittedName>
        <fullName evidence="3">Alpha/beta hydrolase</fullName>
    </submittedName>
</protein>
<name>A0A7D7R0K4_9ACTN</name>
<dbReference type="PANTHER" id="PTHR48081:SF33">
    <property type="entry name" value="KYNURENINE FORMAMIDASE"/>
    <property type="match status" value="1"/>
</dbReference>
<dbReference type="RefSeq" id="WP_219849478.1">
    <property type="nucleotide sequence ID" value="NZ_CP059491.1"/>
</dbReference>
<dbReference type="EMBL" id="CP059491">
    <property type="protein sequence ID" value="QMT00287.1"/>
    <property type="molecule type" value="Genomic_DNA"/>
</dbReference>
<dbReference type="InterPro" id="IPR050300">
    <property type="entry name" value="GDXG_lipolytic_enzyme"/>
</dbReference>
<evidence type="ECO:0000313" key="4">
    <source>
        <dbReference type="Proteomes" id="UP000515663"/>
    </source>
</evidence>
<dbReference type="InterPro" id="IPR049492">
    <property type="entry name" value="BD-FAE-like_dom"/>
</dbReference>
<dbReference type="PANTHER" id="PTHR48081">
    <property type="entry name" value="AB HYDROLASE SUPERFAMILY PROTEIN C4A8.06C"/>
    <property type="match status" value="1"/>
</dbReference>
<keyword evidence="1 3" id="KW-0378">Hydrolase</keyword>
<dbReference type="GO" id="GO:0016787">
    <property type="term" value="F:hydrolase activity"/>
    <property type="evidence" value="ECO:0007669"/>
    <property type="project" value="UniProtKB-KW"/>
</dbReference>
<evidence type="ECO:0000313" key="3">
    <source>
        <dbReference type="EMBL" id="QMT00287.1"/>
    </source>
</evidence>
<evidence type="ECO:0000256" key="1">
    <source>
        <dbReference type="ARBA" id="ARBA00022801"/>
    </source>
</evidence>
<evidence type="ECO:0000259" key="2">
    <source>
        <dbReference type="Pfam" id="PF20434"/>
    </source>
</evidence>